<feature type="domain" description="ParB-like N-terminal" evidence="2">
    <location>
        <begin position="31"/>
        <end position="116"/>
    </location>
</feature>
<dbReference type="Pfam" id="PF02195">
    <property type="entry name" value="ParB_N"/>
    <property type="match status" value="1"/>
</dbReference>
<evidence type="ECO:0000256" key="1">
    <source>
        <dbReference type="SAM" id="MobiDB-lite"/>
    </source>
</evidence>
<feature type="region of interest" description="Disordered" evidence="1">
    <location>
        <begin position="1"/>
        <end position="22"/>
    </location>
</feature>
<dbReference type="PANTHER" id="PTHR33375">
    <property type="entry name" value="CHROMOSOME-PARTITIONING PROTEIN PARB-RELATED"/>
    <property type="match status" value="1"/>
</dbReference>
<dbReference type="SUPFAM" id="SSF110849">
    <property type="entry name" value="ParB/Sulfiredoxin"/>
    <property type="match status" value="1"/>
</dbReference>
<sequence length="236" mass="26266">MALQRSRRSASSSKTNAKPRRAAEPVRIKIDYIPIEEIVPYEFNARNNEQAIEAVKKSIQQFGFLNPIVLDENNVLVAGHTRTEAAKQLGYIELPFVSAAHLTPEQVQAFRLVDNKVAEIATWDDALLAQEMYAIKEMFDFTDFGWDAAEIDCLGQLVSDDCLLTAGLATPEEDEEGSARLPVRRSPATARIVIGEFVFFRPASSVRNFLDGLRRAHNADSAAMEEDIANRLGLLD</sequence>
<dbReference type="GO" id="GO:0007059">
    <property type="term" value="P:chromosome segregation"/>
    <property type="evidence" value="ECO:0007669"/>
    <property type="project" value="TreeGrafter"/>
</dbReference>
<proteinExistence type="predicted"/>
<dbReference type="InterPro" id="IPR050336">
    <property type="entry name" value="Chromosome_partition/occlusion"/>
</dbReference>
<dbReference type="CDD" id="cd16402">
    <property type="entry name" value="ParB_N_like_MT"/>
    <property type="match status" value="1"/>
</dbReference>
<reference evidence="3 4" key="1">
    <citation type="submission" date="2015-12" db="EMBL/GenBank/DDBJ databases">
        <title>In silico genomic study of Pseudomonas phage SM1.</title>
        <authorList>
            <person name="Zawawi N.A.M."/>
            <person name="Mat-Arip Y."/>
            <person name="Wan-Jauhari W.K."/>
            <person name="Fauzi A.A."/>
            <person name="Yee F.J."/>
        </authorList>
    </citation>
    <scope>NUCLEOTIDE SEQUENCE [LARGE SCALE GENOMIC DNA]</scope>
</reference>
<evidence type="ECO:0000313" key="3">
    <source>
        <dbReference type="EMBL" id="ALT58043.1"/>
    </source>
</evidence>
<protein>
    <submittedName>
        <fullName evidence="3">Putative ParB protein</fullName>
    </submittedName>
</protein>
<dbReference type="Gene3D" id="3.90.1530.10">
    <property type="entry name" value="Conserved hypothetical protein from pyrococcus furiosus pfu- 392566-001, ParB domain"/>
    <property type="match status" value="1"/>
</dbReference>
<dbReference type="OrthoDB" id="16073at10239"/>
<dbReference type="PANTHER" id="PTHR33375:SF1">
    <property type="entry name" value="CHROMOSOME-PARTITIONING PROTEIN PARB-RELATED"/>
    <property type="match status" value="1"/>
</dbReference>
<evidence type="ECO:0000259" key="2">
    <source>
        <dbReference type="SMART" id="SM00470"/>
    </source>
</evidence>
<organism evidence="3 4">
    <name type="scientific">Pseudomonas phage SM1</name>
    <dbReference type="NCBI Taxonomy" id="1772332"/>
    <lineage>
        <taxon>Viruses</taxon>
        <taxon>Duplodnaviria</taxon>
        <taxon>Heunggongvirae</taxon>
        <taxon>Uroviricota</taxon>
        <taxon>Caudoviricetes</taxon>
        <taxon>Samunavirus</taxon>
        <taxon>Samunavirus SM1</taxon>
    </lineage>
</organism>
<name>A0A0U3CPG0_9CAUD</name>
<dbReference type="InterPro" id="IPR036086">
    <property type="entry name" value="ParB/Sulfiredoxin_sf"/>
</dbReference>
<dbReference type="Proteomes" id="UP000224832">
    <property type="component" value="Segment"/>
</dbReference>
<keyword evidence="4" id="KW-1185">Reference proteome</keyword>
<dbReference type="GO" id="GO:0045881">
    <property type="term" value="P:positive regulation of sporulation resulting in formation of a cellular spore"/>
    <property type="evidence" value="ECO:0007669"/>
    <property type="project" value="TreeGrafter"/>
</dbReference>
<dbReference type="InterPro" id="IPR003115">
    <property type="entry name" value="ParB_N"/>
</dbReference>
<gene>
    <name evidence="3" type="ORF">SM1_051</name>
</gene>
<accession>A0A0U3CPG0</accession>
<evidence type="ECO:0000313" key="4">
    <source>
        <dbReference type="Proteomes" id="UP000224832"/>
    </source>
</evidence>
<dbReference type="SMART" id="SM00470">
    <property type="entry name" value="ParB"/>
    <property type="match status" value="1"/>
</dbReference>
<dbReference type="EMBL" id="KU245542">
    <property type="protein sequence ID" value="ALT58043.1"/>
    <property type="molecule type" value="Genomic_DNA"/>
</dbReference>